<evidence type="ECO:0000256" key="6">
    <source>
        <dbReference type="SAM" id="Phobius"/>
    </source>
</evidence>
<dbReference type="AlphaFoldDB" id="A0A1M6CE02"/>
<dbReference type="SMART" id="SM00387">
    <property type="entry name" value="HATPase_c"/>
    <property type="match status" value="1"/>
</dbReference>
<keyword evidence="6" id="KW-0812">Transmembrane</keyword>
<keyword evidence="6" id="KW-0472">Membrane</keyword>
<dbReference type="Gene3D" id="3.30.565.10">
    <property type="entry name" value="Histidine kinase-like ATPase, C-terminal domain"/>
    <property type="match status" value="1"/>
</dbReference>
<evidence type="ECO:0000313" key="8">
    <source>
        <dbReference type="EMBL" id="SHI59275.1"/>
    </source>
</evidence>
<name>A0A1M6CE02_9FIRM</name>
<dbReference type="CDD" id="cd00075">
    <property type="entry name" value="HATPase"/>
    <property type="match status" value="1"/>
</dbReference>
<keyword evidence="9" id="KW-1185">Reference proteome</keyword>
<dbReference type="SUPFAM" id="SSF55874">
    <property type="entry name" value="ATPase domain of HSP90 chaperone/DNA topoisomerase II/histidine kinase"/>
    <property type="match status" value="1"/>
</dbReference>
<dbReference type="PANTHER" id="PTHR43547">
    <property type="entry name" value="TWO-COMPONENT HISTIDINE KINASE"/>
    <property type="match status" value="1"/>
</dbReference>
<dbReference type="PROSITE" id="PS50109">
    <property type="entry name" value="HIS_KIN"/>
    <property type="match status" value="1"/>
</dbReference>
<dbReference type="PRINTS" id="PR00344">
    <property type="entry name" value="BCTRLSENSOR"/>
</dbReference>
<keyword evidence="3" id="KW-0597">Phosphoprotein</keyword>
<dbReference type="InterPro" id="IPR003594">
    <property type="entry name" value="HATPase_dom"/>
</dbReference>
<dbReference type="EC" id="2.7.13.3" evidence="2"/>
<dbReference type="PANTHER" id="PTHR43547:SF2">
    <property type="entry name" value="HYBRID SIGNAL TRANSDUCTION HISTIDINE KINASE C"/>
    <property type="match status" value="1"/>
</dbReference>
<dbReference type="STRING" id="1122184.SAMN02745176_00731"/>
<dbReference type="GO" id="GO:0000155">
    <property type="term" value="F:phosphorelay sensor kinase activity"/>
    <property type="evidence" value="ECO:0007669"/>
    <property type="project" value="TreeGrafter"/>
</dbReference>
<evidence type="ECO:0000256" key="5">
    <source>
        <dbReference type="ARBA" id="ARBA00023012"/>
    </source>
</evidence>
<dbReference type="InterPro" id="IPR005467">
    <property type="entry name" value="His_kinase_dom"/>
</dbReference>
<protein>
    <recommendedName>
        <fullName evidence="2">histidine kinase</fullName>
        <ecNumber evidence="2">2.7.13.3</ecNumber>
    </recommendedName>
</protein>
<dbReference type="Proteomes" id="UP000184442">
    <property type="component" value="Unassembled WGS sequence"/>
</dbReference>
<dbReference type="InterPro" id="IPR004358">
    <property type="entry name" value="Sig_transdc_His_kin-like_C"/>
</dbReference>
<evidence type="ECO:0000256" key="3">
    <source>
        <dbReference type="ARBA" id="ARBA00022553"/>
    </source>
</evidence>
<organism evidence="8 9">
    <name type="scientific">Lutispora thermophila DSM 19022</name>
    <dbReference type="NCBI Taxonomy" id="1122184"/>
    <lineage>
        <taxon>Bacteria</taxon>
        <taxon>Bacillati</taxon>
        <taxon>Bacillota</taxon>
        <taxon>Clostridia</taxon>
        <taxon>Lutisporales</taxon>
        <taxon>Lutisporaceae</taxon>
        <taxon>Lutispora</taxon>
    </lineage>
</organism>
<sequence>MVQAATVILYSLYIGIMAYIIVKNYENARRLKETSERFLLAIHDIKNYSTNIDATGQLLKAAVNSKYGSLAADNLSSHIDVIIGNCKEMNGLIESFSRTIKLWEYSDKGNQVYEDVVSLIDEAVKLSKYYAKKKNVQLEVKSRWSEKLVELDKIKFIRILSNLIMNGVKYSSENGRVLISMDEDNDWIRIHVKDNGKGMNKQELSRVFKKHYRGNSKTDEADISFGIGLYGSKQLARSMDGRIEAKSVEGEGSEFTLILPLKSIHRKNILGITIPNKILNKKTSV</sequence>
<keyword evidence="5" id="KW-0902">Two-component regulatory system</keyword>
<keyword evidence="6" id="KW-1133">Transmembrane helix</keyword>
<feature type="transmembrane region" description="Helical" evidence="6">
    <location>
        <begin position="6"/>
        <end position="22"/>
    </location>
</feature>
<dbReference type="EMBL" id="FQZS01000005">
    <property type="protein sequence ID" value="SHI59275.1"/>
    <property type="molecule type" value="Genomic_DNA"/>
</dbReference>
<gene>
    <name evidence="8" type="ORF">SAMN02745176_00731</name>
</gene>
<evidence type="ECO:0000256" key="2">
    <source>
        <dbReference type="ARBA" id="ARBA00012438"/>
    </source>
</evidence>
<comment type="catalytic activity">
    <reaction evidence="1">
        <text>ATP + protein L-histidine = ADP + protein N-phospho-L-histidine.</text>
        <dbReference type="EC" id="2.7.13.3"/>
    </reaction>
</comment>
<reference evidence="8 9" key="1">
    <citation type="submission" date="2016-11" db="EMBL/GenBank/DDBJ databases">
        <authorList>
            <person name="Jaros S."/>
            <person name="Januszkiewicz K."/>
            <person name="Wedrychowicz H."/>
        </authorList>
    </citation>
    <scope>NUCLEOTIDE SEQUENCE [LARGE SCALE GENOMIC DNA]</scope>
    <source>
        <strain evidence="8 9">DSM 19022</strain>
    </source>
</reference>
<feature type="domain" description="Histidine kinase" evidence="7">
    <location>
        <begin position="40"/>
        <end position="263"/>
    </location>
</feature>
<dbReference type="InterPro" id="IPR036890">
    <property type="entry name" value="HATPase_C_sf"/>
</dbReference>
<evidence type="ECO:0000256" key="1">
    <source>
        <dbReference type="ARBA" id="ARBA00000085"/>
    </source>
</evidence>
<keyword evidence="4 8" id="KW-0418">Kinase</keyword>
<evidence type="ECO:0000259" key="7">
    <source>
        <dbReference type="PROSITE" id="PS50109"/>
    </source>
</evidence>
<proteinExistence type="predicted"/>
<keyword evidence="4 8" id="KW-0808">Transferase</keyword>
<accession>A0A1M6CE02</accession>
<evidence type="ECO:0000256" key="4">
    <source>
        <dbReference type="ARBA" id="ARBA00022777"/>
    </source>
</evidence>
<dbReference type="Pfam" id="PF02518">
    <property type="entry name" value="HATPase_c"/>
    <property type="match status" value="1"/>
</dbReference>
<evidence type="ECO:0000313" key="9">
    <source>
        <dbReference type="Proteomes" id="UP000184442"/>
    </source>
</evidence>